<feature type="compositionally biased region" description="Low complexity" evidence="1">
    <location>
        <begin position="122"/>
        <end position="132"/>
    </location>
</feature>
<evidence type="ECO:0000313" key="2">
    <source>
        <dbReference type="EMBL" id="MFD1697034.1"/>
    </source>
</evidence>
<sequence length="326" mass="33306">MIGTLSASSAAASLFVPVAPFQGETRVDTVRAVTGRSGEERGERGESRAEERREGEASVAPRAAGTTRSLTALRLDAVLALQQDTGEQTSETSPQATSQSAAGGEGEADPGKTRPVDAPANAGGQQAGASEASGEDEGDTSGDGLSQEEEKQVRELAARDREVRAHEQAHARVGGNYAGAPSYTYQQGPDGKRYAIGGEVAIDTSSERTPEATIRKMQIVIRAATAPAEPSSQDLKVAQQARAALSEAQAQARQEQAAELSGDDEDGEAAPSASASGGGEGATRSGDGERNGAEGARSDAGLREQAFAAYRGPSSSAETSTFGLVA</sequence>
<keyword evidence="2" id="KW-0645">Protease</keyword>
<keyword evidence="3" id="KW-1185">Reference proteome</keyword>
<accession>A0ABW4JZ85</accession>
<dbReference type="EMBL" id="JBHUFA010000013">
    <property type="protein sequence ID" value="MFD1697034.1"/>
    <property type="molecule type" value="Genomic_DNA"/>
</dbReference>
<feature type="compositionally biased region" description="Basic and acidic residues" evidence="1">
    <location>
        <begin position="148"/>
        <end position="170"/>
    </location>
</feature>
<dbReference type="GO" id="GO:0008237">
    <property type="term" value="F:metallopeptidase activity"/>
    <property type="evidence" value="ECO:0007669"/>
    <property type="project" value="UniProtKB-KW"/>
</dbReference>
<keyword evidence="2" id="KW-0482">Metalloprotease</keyword>
<evidence type="ECO:0000313" key="3">
    <source>
        <dbReference type="Proteomes" id="UP001597327"/>
    </source>
</evidence>
<name>A0ABW4JZ85_9HYPH</name>
<feature type="compositionally biased region" description="Polar residues" evidence="1">
    <location>
        <begin position="313"/>
        <end position="326"/>
    </location>
</feature>
<dbReference type="Proteomes" id="UP001597327">
    <property type="component" value="Unassembled WGS sequence"/>
</dbReference>
<feature type="region of interest" description="Disordered" evidence="1">
    <location>
        <begin position="81"/>
        <end position="193"/>
    </location>
</feature>
<dbReference type="RefSeq" id="WP_149894166.1">
    <property type="nucleotide sequence ID" value="NZ_JBHUFA010000013.1"/>
</dbReference>
<dbReference type="Pfam" id="PF12118">
    <property type="entry name" value="SprA-related"/>
    <property type="match status" value="1"/>
</dbReference>
<evidence type="ECO:0000256" key="1">
    <source>
        <dbReference type="SAM" id="MobiDB-lite"/>
    </source>
</evidence>
<gene>
    <name evidence="2" type="ORF">ACFSC7_16060</name>
</gene>
<reference evidence="3" key="1">
    <citation type="journal article" date="2019" name="Int. J. Syst. Evol. Microbiol.">
        <title>The Global Catalogue of Microorganisms (GCM) 10K type strain sequencing project: providing services to taxonomists for standard genome sequencing and annotation.</title>
        <authorList>
            <consortium name="The Broad Institute Genomics Platform"/>
            <consortium name="The Broad Institute Genome Sequencing Center for Infectious Disease"/>
            <person name="Wu L."/>
            <person name="Ma J."/>
        </authorList>
    </citation>
    <scope>NUCLEOTIDE SEQUENCE [LARGE SCALE GENOMIC DNA]</scope>
    <source>
        <strain evidence="3">JCM 3369</strain>
    </source>
</reference>
<comment type="caution">
    <text evidence="2">The sequence shown here is derived from an EMBL/GenBank/DDBJ whole genome shotgun (WGS) entry which is preliminary data.</text>
</comment>
<proteinExistence type="predicted"/>
<feature type="region of interest" description="Disordered" evidence="1">
    <location>
        <begin position="225"/>
        <end position="326"/>
    </location>
</feature>
<feature type="region of interest" description="Disordered" evidence="1">
    <location>
        <begin position="32"/>
        <end position="69"/>
    </location>
</feature>
<keyword evidence="2" id="KW-0378">Hydrolase</keyword>
<feature type="compositionally biased region" description="Low complexity" evidence="1">
    <location>
        <begin position="238"/>
        <end position="260"/>
    </location>
</feature>
<organism evidence="2 3">
    <name type="scientific">Roseibium aestuarii</name>
    <dbReference type="NCBI Taxonomy" id="2600299"/>
    <lineage>
        <taxon>Bacteria</taxon>
        <taxon>Pseudomonadati</taxon>
        <taxon>Pseudomonadota</taxon>
        <taxon>Alphaproteobacteria</taxon>
        <taxon>Hyphomicrobiales</taxon>
        <taxon>Stappiaceae</taxon>
        <taxon>Roseibium</taxon>
    </lineage>
</organism>
<feature type="compositionally biased region" description="Polar residues" evidence="1">
    <location>
        <begin position="82"/>
        <end position="101"/>
    </location>
</feature>
<dbReference type="InterPro" id="IPR021973">
    <property type="entry name" value="SprA-related"/>
</dbReference>
<protein>
    <submittedName>
        <fullName evidence="2">Metalloprotease CJM1_0395 family protein</fullName>
    </submittedName>
</protein>
<feature type="compositionally biased region" description="Basic and acidic residues" evidence="1">
    <location>
        <begin position="37"/>
        <end position="56"/>
    </location>
</feature>
<feature type="compositionally biased region" description="Basic and acidic residues" evidence="1">
    <location>
        <begin position="286"/>
        <end position="302"/>
    </location>
</feature>